<keyword evidence="1 3" id="KW-0456">Lyase</keyword>
<evidence type="ECO:0000256" key="1">
    <source>
        <dbReference type="HAMAP-Rule" id="MF_00549"/>
    </source>
</evidence>
<name>A0AAE3J5D2_9FIRM</name>
<keyword evidence="4" id="KW-1185">Reference proteome</keyword>
<feature type="domain" description="MGS-like" evidence="2">
    <location>
        <begin position="1"/>
        <end position="130"/>
    </location>
</feature>
<dbReference type="EMBL" id="JAJEPR010000002">
    <property type="protein sequence ID" value="MCC2188595.1"/>
    <property type="molecule type" value="Genomic_DNA"/>
</dbReference>
<reference evidence="3 4" key="1">
    <citation type="submission" date="2021-10" db="EMBL/GenBank/DDBJ databases">
        <title>Anaerobic single-cell dispensing facilitates the cultivation of human gut bacteria.</title>
        <authorList>
            <person name="Afrizal A."/>
        </authorList>
    </citation>
    <scope>NUCLEOTIDE SEQUENCE [LARGE SCALE GENOMIC DNA]</scope>
    <source>
        <strain evidence="3 4">CLA-AA-H277</strain>
    </source>
</reference>
<dbReference type="NCBIfam" id="NF003559">
    <property type="entry name" value="PRK05234.1"/>
    <property type="match status" value="1"/>
</dbReference>
<evidence type="ECO:0000313" key="4">
    <source>
        <dbReference type="Proteomes" id="UP001197875"/>
    </source>
</evidence>
<protein>
    <recommendedName>
        <fullName evidence="1">Methylglyoxal synthase</fullName>
        <shortName evidence="1">MGS</shortName>
        <ecNumber evidence="1">4.2.3.3</ecNumber>
    </recommendedName>
</protein>
<dbReference type="GO" id="GO:0008929">
    <property type="term" value="F:methylglyoxal synthase activity"/>
    <property type="evidence" value="ECO:0007669"/>
    <property type="project" value="UniProtKB-UniRule"/>
</dbReference>
<dbReference type="PIRSF" id="PIRSF006614">
    <property type="entry name" value="Methylglyox_syn"/>
    <property type="match status" value="1"/>
</dbReference>
<dbReference type="InterPro" id="IPR036914">
    <property type="entry name" value="MGS-like_dom_sf"/>
</dbReference>
<accession>A0AAE3J5D2</accession>
<dbReference type="SUPFAM" id="SSF52335">
    <property type="entry name" value="Methylglyoxal synthase-like"/>
    <property type="match status" value="1"/>
</dbReference>
<comment type="caution">
    <text evidence="1">Lacks conserved residue(s) required for the propagation of feature annotation.</text>
</comment>
<dbReference type="EC" id="4.2.3.3" evidence="1"/>
<dbReference type="PANTHER" id="PTHR30492">
    <property type="entry name" value="METHYLGLYOXAL SYNTHASE"/>
    <property type="match status" value="1"/>
</dbReference>
<dbReference type="RefSeq" id="WP_178044649.1">
    <property type="nucleotide sequence ID" value="NZ_JAJEPR010000002.1"/>
</dbReference>
<organism evidence="3 4">
    <name type="scientific">Fusicatenibacter faecihominis</name>
    <dbReference type="NCBI Taxonomy" id="2881276"/>
    <lineage>
        <taxon>Bacteria</taxon>
        <taxon>Bacillati</taxon>
        <taxon>Bacillota</taxon>
        <taxon>Clostridia</taxon>
        <taxon>Lachnospirales</taxon>
        <taxon>Lachnospiraceae</taxon>
        <taxon>Fusicatenibacter</taxon>
    </lineage>
</organism>
<comment type="catalytic activity">
    <reaction evidence="1">
        <text>dihydroxyacetone phosphate = methylglyoxal + phosphate</text>
        <dbReference type="Rhea" id="RHEA:17937"/>
        <dbReference type="ChEBI" id="CHEBI:17158"/>
        <dbReference type="ChEBI" id="CHEBI:43474"/>
        <dbReference type="ChEBI" id="CHEBI:57642"/>
        <dbReference type="EC" id="4.2.3.3"/>
    </reaction>
</comment>
<dbReference type="PANTHER" id="PTHR30492:SF0">
    <property type="entry name" value="METHYLGLYOXAL SYNTHASE"/>
    <property type="match status" value="1"/>
</dbReference>
<comment type="function">
    <text evidence="1">Catalyzes the formation of methylglyoxal from dihydroxyacetone phosphate.</text>
</comment>
<feature type="binding site" evidence="1">
    <location>
        <position position="8"/>
    </location>
    <ligand>
        <name>substrate</name>
    </ligand>
</feature>
<dbReference type="AlphaFoldDB" id="A0AAE3J5D2"/>
<dbReference type="Gene3D" id="3.40.50.1380">
    <property type="entry name" value="Methylglyoxal synthase-like domain"/>
    <property type="match status" value="1"/>
</dbReference>
<gene>
    <name evidence="1" type="primary">mgsA</name>
    <name evidence="3" type="ORF">LKD71_01935</name>
</gene>
<dbReference type="GO" id="GO:0019242">
    <property type="term" value="P:methylglyoxal biosynthetic process"/>
    <property type="evidence" value="ECO:0007669"/>
    <property type="project" value="UniProtKB-UniRule"/>
</dbReference>
<dbReference type="InterPro" id="IPR011607">
    <property type="entry name" value="MGS-like_dom"/>
</dbReference>
<proteinExistence type="inferred from homology"/>
<dbReference type="Pfam" id="PF02142">
    <property type="entry name" value="MGS"/>
    <property type="match status" value="1"/>
</dbReference>
<comment type="caution">
    <text evidence="3">The sequence shown here is derived from an EMBL/GenBank/DDBJ whole genome shotgun (WGS) entry which is preliminary data.</text>
</comment>
<dbReference type="PROSITE" id="PS51855">
    <property type="entry name" value="MGS"/>
    <property type="match status" value="1"/>
</dbReference>
<dbReference type="GO" id="GO:0005829">
    <property type="term" value="C:cytosol"/>
    <property type="evidence" value="ECO:0007669"/>
    <property type="project" value="TreeGrafter"/>
</dbReference>
<evidence type="ECO:0000259" key="2">
    <source>
        <dbReference type="PROSITE" id="PS51855"/>
    </source>
</evidence>
<dbReference type="Proteomes" id="UP001197875">
    <property type="component" value="Unassembled WGS sequence"/>
</dbReference>
<dbReference type="SMART" id="SM00851">
    <property type="entry name" value="MGS"/>
    <property type="match status" value="1"/>
</dbReference>
<sequence length="130" mass="14669">MNIGLLAHNSKKSLMEDFCLAYKKILEKHELYATGTTGRRIEEVTKLHVHKFLPGSIGGEKQFVEMIARNEMDMVIFFYNPLLNSPKEPSIDAICRACDNYNIPIATNIATAESLILGLANGDLEWREQV</sequence>
<feature type="binding site" evidence="1">
    <location>
        <begin position="34"/>
        <end position="37"/>
    </location>
    <ligand>
        <name>substrate</name>
    </ligand>
</feature>
<comment type="similarity">
    <text evidence="1">Belongs to the methylglyoxal synthase family.</text>
</comment>
<dbReference type="InterPro" id="IPR004363">
    <property type="entry name" value="Methylgl_synth"/>
</dbReference>
<dbReference type="HAMAP" id="MF_00549">
    <property type="entry name" value="Methylglyoxal_synth"/>
    <property type="match status" value="1"/>
</dbReference>
<feature type="binding site" evidence="1">
    <location>
        <position position="12"/>
    </location>
    <ligand>
        <name>substrate</name>
    </ligand>
</feature>
<evidence type="ECO:0000313" key="3">
    <source>
        <dbReference type="EMBL" id="MCC2188595.1"/>
    </source>
</evidence>